<evidence type="ECO:0000256" key="9">
    <source>
        <dbReference type="ARBA" id="ARBA00023136"/>
    </source>
</evidence>
<evidence type="ECO:0000256" key="6">
    <source>
        <dbReference type="ARBA" id="ARBA00022692"/>
    </source>
</evidence>
<keyword evidence="7 12" id="KW-0256">Endoplasmic reticulum</keyword>
<feature type="transmembrane region" description="Helical" evidence="12">
    <location>
        <begin position="251"/>
        <end position="274"/>
    </location>
</feature>
<keyword evidence="4 12" id="KW-0328">Glycosyltransferase</keyword>
<keyword evidence="6 12" id="KW-0812">Transmembrane</keyword>
<sequence>MDMIENLMLLLMVVYVVLCPYTKVEESFNLQAMHDIIYHQQNISQYDHLEFPGVVPRSFIGPLFIAMISAPFALFANFLKLNKLFMQHVVRYCLGLYVLWSFRKFQEAVRKRFGSNTKFWLYLLTMTQFHFVFYMTRPLPNIMALGLVLLALQSWLFGRHKSFLWFAGTAIIIFRSDVSLLLGIYLLMDLVTRRLSLKNAVAIIIFAGGIILGATVLIDSFFWQRWLWPEAEVFWFNTIKNKSSQWGTSPFLWYFYSALPRSLGLTAFLFPLGLYFCPSVRGLVIPAIVYVMLYSFLPHKELRFIIYVFPLLNLAAAAFINKIWRNRKKSVMYRVFSAGIVLHLLVNSAFTCGFLYLSYKNYPGGYAIDKLHNLEDPTSDVHVHIDITAAQTGVSRFLQLNPHWKYNKTEGLPPGGFAMQNFTHLLIGTNDEEANEILPYKETHTVMDVFLGFHRIKINWNTIPPVDVIVIPKVWIMKKKESV</sequence>
<evidence type="ECO:0000256" key="8">
    <source>
        <dbReference type="ARBA" id="ARBA00022989"/>
    </source>
</evidence>
<evidence type="ECO:0000256" key="12">
    <source>
        <dbReference type="RuleBase" id="RU363075"/>
    </source>
</evidence>
<gene>
    <name evidence="13" type="ORF">OCBIM_22000993mg</name>
</gene>
<comment type="pathway">
    <text evidence="2">Protein modification; protein glycosylation.</text>
</comment>
<dbReference type="STRING" id="37653.A0A0L8HZP3"/>
<comment type="subcellular location">
    <subcellularLocation>
        <location evidence="1 12">Endoplasmic reticulum membrane</location>
        <topology evidence="1 12">Multi-pass membrane protein</topology>
    </subcellularLocation>
</comment>
<comment type="catalytic activity">
    <reaction evidence="11">
        <text>an alpha-D-Man-(1-&gt;2)-alpha-D-Man-(1-&gt;2)-alpha-D-Man-(1-&gt;3)-[alpha-D-Man-(1-&gt;2)-alpha-D-Man-(1-&gt;3)-alpha-D-Man-(1-&gt;6)]-beta-D-Man-(1-&gt;4)-beta-D-GlcNAc-(1-&gt;4)-alpha-D-GlcNAc-diphospho-di-trans,poly-cis-dolichol + a di-trans,poly-cis-dolichyl beta-D-mannosyl phosphate = an alpha-D-Man-(1-&gt;2)-alpha-D-Man-(1-&gt;2)-alpha-D-Man-(1-&gt;3)-[alpha-D-Man-(1-&gt;2)-alpha-D-Man-(1-&gt;3)-[alpha-D-Man-(1-&gt;6)]-alpha-D-Man-(1-&gt;6)]-beta-D-Man-(1-&gt;4)-beta-D-GlcNAc-(1-&gt;4)-alpha-D-GlcNAc-diphospho-di-trans,poly-cis-dolichol + a di-trans,poly-cis-dolichyl phosphate + H(+)</text>
        <dbReference type="Rhea" id="RHEA:29535"/>
        <dbReference type="Rhea" id="RHEA-COMP:19498"/>
        <dbReference type="Rhea" id="RHEA-COMP:19501"/>
        <dbReference type="Rhea" id="RHEA-COMP:19518"/>
        <dbReference type="Rhea" id="RHEA-COMP:19519"/>
        <dbReference type="ChEBI" id="CHEBI:15378"/>
        <dbReference type="ChEBI" id="CHEBI:57683"/>
        <dbReference type="ChEBI" id="CHEBI:58211"/>
        <dbReference type="ChEBI" id="CHEBI:132517"/>
        <dbReference type="ChEBI" id="CHEBI:132519"/>
        <dbReference type="EC" id="2.4.1.260"/>
    </reaction>
    <physiologicalReaction direction="left-to-right" evidence="11">
        <dbReference type="Rhea" id="RHEA:29536"/>
    </physiologicalReaction>
</comment>
<dbReference type="InterPro" id="IPR005599">
    <property type="entry name" value="GPI_mannosylTrfase"/>
</dbReference>
<feature type="transmembrane region" description="Helical" evidence="12">
    <location>
        <begin position="280"/>
        <end position="297"/>
    </location>
</feature>
<evidence type="ECO:0000256" key="5">
    <source>
        <dbReference type="ARBA" id="ARBA00022679"/>
    </source>
</evidence>
<feature type="transmembrane region" description="Helical" evidence="12">
    <location>
        <begin position="336"/>
        <end position="357"/>
    </location>
</feature>
<comment type="function">
    <text evidence="10">Mannosyltransferase that operates in the biosynthetic pathway of dolichol-linked oligosaccharides, the glycan precursors employed in protein asparagine (N)-glycosylation. The assembly of dolichol-linked oligosaccharides begins on the cytosolic side of the endoplasmic reticulum membrane and finishes in its lumen. The sequential addition of sugars to dolichol pyrophosphate produces dolichol-linked oligosaccharides containing fourteen sugars, including two GlcNAcs, nine mannoses and three glucoses. Once assembled, the oligosaccharide is transferred from the lipid to nascent proteins by oligosaccharyltransferases. In the lumen of the endoplasmic reticulum, adds the eighth mannose residue in an alpha-1,6 linkage onto Man(7)GlcNAc(2)-PP-dolichol to produce Man(8)GlcNAc(2)-PP-dolichol.</text>
</comment>
<dbReference type="UniPathway" id="UPA00378"/>
<accession>A0A0L8HZP3</accession>
<evidence type="ECO:0000256" key="10">
    <source>
        <dbReference type="ARBA" id="ARBA00044721"/>
    </source>
</evidence>
<evidence type="ECO:0000256" key="4">
    <source>
        <dbReference type="ARBA" id="ARBA00022676"/>
    </source>
</evidence>
<feature type="transmembrane region" description="Helical" evidence="12">
    <location>
        <begin position="59"/>
        <end position="79"/>
    </location>
</feature>
<evidence type="ECO:0000256" key="11">
    <source>
        <dbReference type="ARBA" id="ARBA00048899"/>
    </source>
</evidence>
<evidence type="ECO:0000313" key="13">
    <source>
        <dbReference type="EMBL" id="KOF94682.1"/>
    </source>
</evidence>
<keyword evidence="8 12" id="KW-1133">Transmembrane helix</keyword>
<feature type="transmembrane region" description="Helical" evidence="12">
    <location>
        <begin position="165"/>
        <end position="188"/>
    </location>
</feature>
<dbReference type="GO" id="GO:0006487">
    <property type="term" value="P:protein N-linked glycosylation"/>
    <property type="evidence" value="ECO:0007669"/>
    <property type="project" value="TreeGrafter"/>
</dbReference>
<feature type="transmembrane region" description="Helical" evidence="12">
    <location>
        <begin position="7"/>
        <end position="24"/>
    </location>
</feature>
<keyword evidence="9 12" id="KW-0472">Membrane</keyword>
<dbReference type="EC" id="2.4.1.-" evidence="12"/>
<organism evidence="13">
    <name type="scientific">Octopus bimaculoides</name>
    <name type="common">California two-spotted octopus</name>
    <dbReference type="NCBI Taxonomy" id="37653"/>
    <lineage>
        <taxon>Eukaryota</taxon>
        <taxon>Metazoa</taxon>
        <taxon>Spiralia</taxon>
        <taxon>Lophotrochozoa</taxon>
        <taxon>Mollusca</taxon>
        <taxon>Cephalopoda</taxon>
        <taxon>Coleoidea</taxon>
        <taxon>Octopodiformes</taxon>
        <taxon>Octopoda</taxon>
        <taxon>Incirrata</taxon>
        <taxon>Octopodidae</taxon>
        <taxon>Octopus</taxon>
    </lineage>
</organism>
<evidence type="ECO:0000256" key="1">
    <source>
        <dbReference type="ARBA" id="ARBA00004477"/>
    </source>
</evidence>
<proteinExistence type="inferred from homology"/>
<dbReference type="Pfam" id="PF03901">
    <property type="entry name" value="Glyco_transf_22"/>
    <property type="match status" value="1"/>
</dbReference>
<keyword evidence="5" id="KW-0808">Transferase</keyword>
<comment type="similarity">
    <text evidence="3 12">Belongs to the glycosyltransferase 22 family.</text>
</comment>
<dbReference type="OrthoDB" id="19039at2759"/>
<dbReference type="AlphaFoldDB" id="A0A0L8HZP3"/>
<dbReference type="GO" id="GO:0005789">
    <property type="term" value="C:endoplasmic reticulum membrane"/>
    <property type="evidence" value="ECO:0007669"/>
    <property type="project" value="UniProtKB-SubCell"/>
</dbReference>
<evidence type="ECO:0000256" key="7">
    <source>
        <dbReference type="ARBA" id="ARBA00022824"/>
    </source>
</evidence>
<dbReference type="PANTHER" id="PTHR22760">
    <property type="entry name" value="GLYCOSYLTRANSFERASE"/>
    <property type="match status" value="1"/>
</dbReference>
<evidence type="ECO:0000256" key="2">
    <source>
        <dbReference type="ARBA" id="ARBA00004922"/>
    </source>
</evidence>
<name>A0A0L8HZP3_OCTBM</name>
<dbReference type="GO" id="GO:0052917">
    <property type="term" value="F:dol-P-Man:Man(7)GlcNAc(2)-PP-Dol alpha-1,6-mannosyltransferase activity"/>
    <property type="evidence" value="ECO:0007669"/>
    <property type="project" value="UniProtKB-EC"/>
</dbReference>
<evidence type="ECO:0000256" key="3">
    <source>
        <dbReference type="ARBA" id="ARBA00007063"/>
    </source>
</evidence>
<dbReference type="PANTHER" id="PTHR22760:SF1">
    <property type="entry name" value="DOL-P-MAN:MAN(7)GLCNAC(2)-PP-DOL ALPHA-1,6-MANNOSYLTRANSFERASE"/>
    <property type="match status" value="1"/>
</dbReference>
<reference evidence="13" key="1">
    <citation type="submission" date="2015-07" db="EMBL/GenBank/DDBJ databases">
        <title>MeaNS - Measles Nucleotide Surveillance Program.</title>
        <authorList>
            <person name="Tran T."/>
            <person name="Druce J."/>
        </authorList>
    </citation>
    <scope>NUCLEOTIDE SEQUENCE</scope>
    <source>
        <strain evidence="13">UCB-OBI-ISO-001</strain>
        <tissue evidence="13">Gonad</tissue>
    </source>
</reference>
<dbReference type="EMBL" id="KQ416902">
    <property type="protein sequence ID" value="KOF94682.1"/>
    <property type="molecule type" value="Genomic_DNA"/>
</dbReference>
<feature type="transmembrane region" description="Helical" evidence="12">
    <location>
        <begin position="304"/>
        <end position="324"/>
    </location>
</feature>
<feature type="transmembrane region" description="Helical" evidence="12">
    <location>
        <begin position="200"/>
        <end position="218"/>
    </location>
</feature>
<protein>
    <recommendedName>
        <fullName evidence="12">Mannosyltransferase</fullName>
        <ecNumber evidence="12">2.4.1.-</ecNumber>
    </recommendedName>
</protein>